<keyword evidence="6" id="KW-0325">Glycoprotein</keyword>
<evidence type="ECO:0000256" key="9">
    <source>
        <dbReference type="SAM" id="SignalP"/>
    </source>
</evidence>
<dbReference type="PANTHER" id="PTHR19339:SF2">
    <property type="entry name" value="T CELL RECEPTOR ALPHA VARIABLE 22"/>
    <property type="match status" value="1"/>
</dbReference>
<evidence type="ECO:0000256" key="7">
    <source>
        <dbReference type="ARBA" id="ARBA00038651"/>
    </source>
</evidence>
<keyword evidence="3 9" id="KW-0732">Signal</keyword>
<evidence type="ECO:0000256" key="3">
    <source>
        <dbReference type="ARBA" id="ARBA00022729"/>
    </source>
</evidence>
<keyword evidence="12" id="KW-1185">Reference proteome</keyword>
<feature type="chain" id="PRO_5019810157" description="Ig-like domain-containing protein" evidence="9">
    <location>
        <begin position="18"/>
        <end position="164"/>
    </location>
</feature>
<dbReference type="EMBL" id="CAAGRJ010007186">
    <property type="protein sequence ID" value="VFV25074.1"/>
    <property type="molecule type" value="Genomic_DNA"/>
</dbReference>
<dbReference type="PROSITE" id="PS50835">
    <property type="entry name" value="IG_LIKE"/>
    <property type="match status" value="1"/>
</dbReference>
<gene>
    <name evidence="11" type="ORF">LYPA_23C000277</name>
</gene>
<keyword evidence="8" id="KW-1279">T cell receptor</keyword>
<dbReference type="AlphaFoldDB" id="A0A485MYG8"/>
<comment type="subunit">
    <text evidence="7">Alpha-beta TR is a heterodimer composed of an alpha and beta chain; disulfide-linked. The alpha-beta TR is associated with the transmembrane signaling CD3 coreceptor proteins to form the TR-CD3 (TcR or TCR). The assembly of alpha-beta TR heterodimers with CD3 occurs in the endoplasmic reticulum where a single alpha-beta TR heterodimer associates with one CD3D-CD3E heterodimer, one CD3G-CD3E heterodimer and one CD247 homodimer forming a stable octameric structure. CD3D-CD3E and CD3G-CD3E heterodimers preferentially associate with TR alpha and TR beta chains, respectively. The association of the CD247 homodimer is the last step of TcR assembly in the endoplasmic reticulum and is required for transport to the cell surface.</text>
</comment>
<keyword evidence="8" id="KW-0391">Immunity</keyword>
<accession>A0A485MYG8</accession>
<evidence type="ECO:0000256" key="2">
    <source>
        <dbReference type="ARBA" id="ARBA00022475"/>
    </source>
</evidence>
<evidence type="ECO:0000256" key="8">
    <source>
        <dbReference type="ARBA" id="ARBA00043266"/>
    </source>
</evidence>
<comment type="subcellular location">
    <subcellularLocation>
        <location evidence="1">Cell membrane</location>
    </subcellularLocation>
</comment>
<organism evidence="11 12">
    <name type="scientific">Lynx pardinus</name>
    <name type="common">Iberian lynx</name>
    <name type="synonym">Felis pardina</name>
    <dbReference type="NCBI Taxonomy" id="191816"/>
    <lineage>
        <taxon>Eukaryota</taxon>
        <taxon>Metazoa</taxon>
        <taxon>Chordata</taxon>
        <taxon>Craniata</taxon>
        <taxon>Vertebrata</taxon>
        <taxon>Euteleostomi</taxon>
        <taxon>Mammalia</taxon>
        <taxon>Eutheria</taxon>
        <taxon>Laurasiatheria</taxon>
        <taxon>Carnivora</taxon>
        <taxon>Feliformia</taxon>
        <taxon>Felidae</taxon>
        <taxon>Felinae</taxon>
        <taxon>Lynx</taxon>
    </lineage>
</organism>
<dbReference type="SUPFAM" id="SSF48726">
    <property type="entry name" value="Immunoglobulin"/>
    <property type="match status" value="1"/>
</dbReference>
<dbReference type="Pfam" id="PF07686">
    <property type="entry name" value="V-set"/>
    <property type="match status" value="1"/>
</dbReference>
<evidence type="ECO:0000256" key="5">
    <source>
        <dbReference type="ARBA" id="ARBA00023157"/>
    </source>
</evidence>
<evidence type="ECO:0000256" key="4">
    <source>
        <dbReference type="ARBA" id="ARBA00023136"/>
    </source>
</evidence>
<evidence type="ECO:0000313" key="12">
    <source>
        <dbReference type="Proteomes" id="UP000386466"/>
    </source>
</evidence>
<dbReference type="Proteomes" id="UP000386466">
    <property type="component" value="Unassembled WGS sequence"/>
</dbReference>
<keyword evidence="5" id="KW-1015">Disulfide bond</keyword>
<evidence type="ECO:0000256" key="1">
    <source>
        <dbReference type="ARBA" id="ARBA00004236"/>
    </source>
</evidence>
<dbReference type="PANTHER" id="PTHR19339">
    <property type="entry name" value="T CELL RECEPTOR ALPHA VARIABLE 39"/>
    <property type="match status" value="1"/>
</dbReference>
<sequence>MLLKFSVLILWIQLAWQSTQQLEQSPRFLSIQEGENFTAYCNSTSTFTSFQWYRQKPGEGPVHLMTLSRRGEIKKQKSLVAQFGEARKDSSLFIIAAQAEDAAIYTSSQPGDSALYFCAANAQCSPGTCSLYTKLQLGPCLFGGSYLEARTCFHLNRAVREGML</sequence>
<name>A0A485MYG8_LYNPA</name>
<keyword evidence="2" id="KW-1003">Cell membrane</keyword>
<dbReference type="InterPro" id="IPR013106">
    <property type="entry name" value="Ig_V-set"/>
</dbReference>
<feature type="signal peptide" evidence="9">
    <location>
        <begin position="1"/>
        <end position="17"/>
    </location>
</feature>
<evidence type="ECO:0000313" key="11">
    <source>
        <dbReference type="EMBL" id="VFV25074.1"/>
    </source>
</evidence>
<proteinExistence type="predicted"/>
<dbReference type="Gene3D" id="2.60.40.10">
    <property type="entry name" value="Immunoglobulins"/>
    <property type="match status" value="1"/>
</dbReference>
<reference evidence="11 12" key="1">
    <citation type="submission" date="2019-01" db="EMBL/GenBank/DDBJ databases">
        <authorList>
            <person name="Alioto T."/>
            <person name="Alioto T."/>
        </authorList>
    </citation>
    <scope>NUCLEOTIDE SEQUENCE [LARGE SCALE GENOMIC DNA]</scope>
</reference>
<dbReference type="InterPro" id="IPR007110">
    <property type="entry name" value="Ig-like_dom"/>
</dbReference>
<evidence type="ECO:0000259" key="10">
    <source>
        <dbReference type="PROSITE" id="PS50835"/>
    </source>
</evidence>
<evidence type="ECO:0000256" key="6">
    <source>
        <dbReference type="ARBA" id="ARBA00023180"/>
    </source>
</evidence>
<dbReference type="InterPro" id="IPR036179">
    <property type="entry name" value="Ig-like_dom_sf"/>
</dbReference>
<keyword evidence="4" id="KW-0472">Membrane</keyword>
<dbReference type="InterPro" id="IPR051896">
    <property type="entry name" value="TCR_alpha_variable"/>
</dbReference>
<dbReference type="GO" id="GO:0042101">
    <property type="term" value="C:T cell receptor complex"/>
    <property type="evidence" value="ECO:0007669"/>
    <property type="project" value="UniProtKB-KW"/>
</dbReference>
<protein>
    <recommendedName>
        <fullName evidence="10">Ig-like domain-containing protein</fullName>
    </recommendedName>
</protein>
<keyword evidence="8" id="KW-1064">Adaptive immunity</keyword>
<feature type="domain" description="Ig-like" evidence="10">
    <location>
        <begin position="20"/>
        <end position="121"/>
    </location>
</feature>
<dbReference type="InterPro" id="IPR013783">
    <property type="entry name" value="Ig-like_fold"/>
</dbReference>